<protein>
    <submittedName>
        <fullName evidence="8">PO113 protein</fullName>
    </submittedName>
</protein>
<keyword evidence="5" id="KW-0378">Hydrolase</keyword>
<dbReference type="InterPro" id="IPR010661">
    <property type="entry name" value="RVT_thumb"/>
</dbReference>
<name>A0A7L1H411_9PICI</name>
<keyword evidence="9" id="KW-1185">Reference proteome</keyword>
<keyword evidence="6" id="KW-0695">RNA-directed DNA polymerase</keyword>
<dbReference type="PANTHER" id="PTHR41694:SF3">
    <property type="entry name" value="RNA-DIRECTED DNA POLYMERASE-RELATED"/>
    <property type="match status" value="1"/>
</dbReference>
<comment type="caution">
    <text evidence="8">The sequence shown here is derived from an EMBL/GenBank/DDBJ whole genome shotgun (WGS) entry which is preliminary data.</text>
</comment>
<sequence>PIKYLGWTLAQQTISPQKLHLSVEIQTLNDMQRFMGDIQWLRPFVGIPNEMLDPL</sequence>
<dbReference type="GO" id="GO:0016787">
    <property type="term" value="F:hydrolase activity"/>
    <property type="evidence" value="ECO:0007669"/>
    <property type="project" value="UniProtKB-KW"/>
</dbReference>
<evidence type="ECO:0000256" key="6">
    <source>
        <dbReference type="ARBA" id="ARBA00022918"/>
    </source>
</evidence>
<dbReference type="EMBL" id="VXBD01019469">
    <property type="protein sequence ID" value="NXN20276.1"/>
    <property type="molecule type" value="Genomic_DNA"/>
</dbReference>
<evidence type="ECO:0000256" key="5">
    <source>
        <dbReference type="ARBA" id="ARBA00022801"/>
    </source>
</evidence>
<reference evidence="8 9" key="1">
    <citation type="submission" date="2019-09" db="EMBL/GenBank/DDBJ databases">
        <title>Bird 10,000 Genomes (B10K) Project - Family phase.</title>
        <authorList>
            <person name="Zhang G."/>
        </authorList>
    </citation>
    <scope>NUCLEOTIDE SEQUENCE [LARGE SCALE GENOMIC DNA]</scope>
    <source>
        <strain evidence="8">B10K-DU-001-78</strain>
        <tissue evidence="8">Muscle</tissue>
    </source>
</reference>
<dbReference type="Proteomes" id="UP000557230">
    <property type="component" value="Unassembled WGS sequence"/>
</dbReference>
<organism evidence="8 9">
    <name type="scientific">Indicator maculatus</name>
    <name type="common">spotted honeyguide</name>
    <dbReference type="NCBI Taxonomy" id="545262"/>
    <lineage>
        <taxon>Eukaryota</taxon>
        <taxon>Metazoa</taxon>
        <taxon>Chordata</taxon>
        <taxon>Craniata</taxon>
        <taxon>Vertebrata</taxon>
        <taxon>Euteleostomi</taxon>
        <taxon>Archelosauria</taxon>
        <taxon>Archosauria</taxon>
        <taxon>Dinosauria</taxon>
        <taxon>Saurischia</taxon>
        <taxon>Theropoda</taxon>
        <taxon>Coelurosauria</taxon>
        <taxon>Aves</taxon>
        <taxon>Neognathae</taxon>
        <taxon>Neoaves</taxon>
        <taxon>Telluraves</taxon>
        <taxon>Coraciimorphae</taxon>
        <taxon>Piciformes</taxon>
        <taxon>Indicatoridae</taxon>
        <taxon>Indicator</taxon>
    </lineage>
</organism>
<feature type="non-terminal residue" evidence="8">
    <location>
        <position position="55"/>
    </location>
</feature>
<evidence type="ECO:0000313" key="9">
    <source>
        <dbReference type="Proteomes" id="UP000557230"/>
    </source>
</evidence>
<feature type="non-terminal residue" evidence="8">
    <location>
        <position position="1"/>
    </location>
</feature>
<dbReference type="InterPro" id="IPR043502">
    <property type="entry name" value="DNA/RNA_pol_sf"/>
</dbReference>
<evidence type="ECO:0000256" key="2">
    <source>
        <dbReference type="ARBA" id="ARBA00022695"/>
    </source>
</evidence>
<feature type="domain" description="Reverse transcriptase thumb" evidence="7">
    <location>
        <begin position="16"/>
        <end position="55"/>
    </location>
</feature>
<dbReference type="Gene3D" id="3.30.70.270">
    <property type="match status" value="1"/>
</dbReference>
<dbReference type="AlphaFoldDB" id="A0A7L1H411"/>
<evidence type="ECO:0000259" key="7">
    <source>
        <dbReference type="Pfam" id="PF06817"/>
    </source>
</evidence>
<dbReference type="InterPro" id="IPR043128">
    <property type="entry name" value="Rev_trsase/Diguanyl_cyclase"/>
</dbReference>
<keyword evidence="4" id="KW-0255">Endonuclease</keyword>
<dbReference type="GO" id="GO:0003964">
    <property type="term" value="F:RNA-directed DNA polymerase activity"/>
    <property type="evidence" value="ECO:0007669"/>
    <property type="project" value="UniProtKB-KW"/>
</dbReference>
<dbReference type="Pfam" id="PF06817">
    <property type="entry name" value="RVT_thumb"/>
    <property type="match status" value="1"/>
</dbReference>
<dbReference type="GO" id="GO:0035613">
    <property type="term" value="F:RNA stem-loop binding"/>
    <property type="evidence" value="ECO:0007669"/>
    <property type="project" value="TreeGrafter"/>
</dbReference>
<gene>
    <name evidence="8" type="primary">Hervk_0</name>
    <name evidence="8" type="ORF">INDMAC_R15568</name>
</gene>
<keyword evidence="1" id="KW-0808">Transferase</keyword>
<evidence type="ECO:0000256" key="1">
    <source>
        <dbReference type="ARBA" id="ARBA00022679"/>
    </source>
</evidence>
<dbReference type="GO" id="GO:0004519">
    <property type="term" value="F:endonuclease activity"/>
    <property type="evidence" value="ECO:0007669"/>
    <property type="project" value="UniProtKB-KW"/>
</dbReference>
<keyword evidence="2" id="KW-0548">Nucleotidyltransferase</keyword>
<accession>A0A7L1H411</accession>
<keyword evidence="3" id="KW-0540">Nuclease</keyword>
<dbReference type="SUPFAM" id="SSF56672">
    <property type="entry name" value="DNA/RNA polymerases"/>
    <property type="match status" value="1"/>
</dbReference>
<dbReference type="OrthoDB" id="9319918at2759"/>
<evidence type="ECO:0000313" key="8">
    <source>
        <dbReference type="EMBL" id="NXN20276.1"/>
    </source>
</evidence>
<evidence type="ECO:0000256" key="4">
    <source>
        <dbReference type="ARBA" id="ARBA00022759"/>
    </source>
</evidence>
<evidence type="ECO:0000256" key="3">
    <source>
        <dbReference type="ARBA" id="ARBA00022722"/>
    </source>
</evidence>
<dbReference type="PANTHER" id="PTHR41694">
    <property type="entry name" value="ENDOGENOUS RETROVIRUS GROUP K MEMBER POL PROTEIN"/>
    <property type="match status" value="1"/>
</dbReference>
<proteinExistence type="predicted"/>